<evidence type="ECO:0000313" key="1">
    <source>
        <dbReference type="EMBL" id="CAG8729751.1"/>
    </source>
</evidence>
<dbReference type="EMBL" id="CAJVQA010014217">
    <property type="protein sequence ID" value="CAG8729751.1"/>
    <property type="molecule type" value="Genomic_DNA"/>
</dbReference>
<gene>
    <name evidence="1" type="ORF">CPELLU_LOCUS13419</name>
</gene>
<sequence length="100" mass="11844">MILDFENDDDTHLHTSLLLPNLDQIEKQFKIAISDSLNKYWHNFYKAGLQQKSTPIVTKIMQNLFFEDIFGVQNYKDMLLDEVAQYLKTILINYNANSWQ</sequence>
<evidence type="ECO:0000313" key="2">
    <source>
        <dbReference type="Proteomes" id="UP000789759"/>
    </source>
</evidence>
<dbReference type="Proteomes" id="UP000789759">
    <property type="component" value="Unassembled WGS sequence"/>
</dbReference>
<keyword evidence="2" id="KW-1185">Reference proteome</keyword>
<proteinExistence type="predicted"/>
<reference evidence="1" key="1">
    <citation type="submission" date="2021-06" db="EMBL/GenBank/DDBJ databases">
        <authorList>
            <person name="Kallberg Y."/>
            <person name="Tangrot J."/>
            <person name="Rosling A."/>
        </authorList>
    </citation>
    <scope>NUCLEOTIDE SEQUENCE</scope>
    <source>
        <strain evidence="1">FL966</strain>
    </source>
</reference>
<dbReference type="AlphaFoldDB" id="A0A9N9NFT6"/>
<organism evidence="1 2">
    <name type="scientific">Cetraspora pellucida</name>
    <dbReference type="NCBI Taxonomy" id="1433469"/>
    <lineage>
        <taxon>Eukaryota</taxon>
        <taxon>Fungi</taxon>
        <taxon>Fungi incertae sedis</taxon>
        <taxon>Mucoromycota</taxon>
        <taxon>Glomeromycotina</taxon>
        <taxon>Glomeromycetes</taxon>
        <taxon>Diversisporales</taxon>
        <taxon>Gigasporaceae</taxon>
        <taxon>Cetraspora</taxon>
    </lineage>
</organism>
<protein>
    <submittedName>
        <fullName evidence="1">16781_t:CDS:1</fullName>
    </submittedName>
</protein>
<comment type="caution">
    <text evidence="1">The sequence shown here is derived from an EMBL/GenBank/DDBJ whole genome shotgun (WGS) entry which is preliminary data.</text>
</comment>
<name>A0A9N9NFT6_9GLOM</name>
<accession>A0A9N9NFT6</accession>
<dbReference type="OrthoDB" id="2431270at2759"/>